<dbReference type="InterPro" id="IPR014710">
    <property type="entry name" value="RmlC-like_jellyroll"/>
</dbReference>
<feature type="domain" description="DUF985" evidence="1">
    <location>
        <begin position="5"/>
        <end position="136"/>
    </location>
</feature>
<dbReference type="Proteomes" id="UP000521358">
    <property type="component" value="Unassembled WGS sequence"/>
</dbReference>
<dbReference type="InterPro" id="IPR009327">
    <property type="entry name" value="Cupin_DUF985"/>
</dbReference>
<dbReference type="PANTHER" id="PTHR33387:SF3">
    <property type="entry name" value="DUF985 DOMAIN-CONTAINING PROTEIN"/>
    <property type="match status" value="1"/>
</dbReference>
<dbReference type="InterPro" id="IPR039935">
    <property type="entry name" value="YML079W-like"/>
</dbReference>
<gene>
    <name evidence="2" type="ORF">HED35_05995</name>
</gene>
<name>A0A7X6D8H4_9ENTE</name>
<reference evidence="2 3" key="1">
    <citation type="submission" date="2020-03" db="EMBL/GenBank/DDBJ databases">
        <title>Bacterial samples isolated from urine from healthy bovine heifers (Gyr breed).</title>
        <authorList>
            <person name="Giannattasio-Ferraz S."/>
            <person name="Maskeri L."/>
            <person name="Penido A."/>
            <person name="Barbosa-Stancioli E.F."/>
            <person name="Putonti C."/>
        </authorList>
    </citation>
    <scope>NUCLEOTIDE SEQUENCE [LARGE SCALE GENOMIC DNA]</scope>
    <source>
        <strain evidence="2 3">UFMG-H7</strain>
    </source>
</reference>
<dbReference type="PANTHER" id="PTHR33387">
    <property type="entry name" value="RMLC-LIKE JELLY ROLL FOLD PROTEIN"/>
    <property type="match status" value="1"/>
</dbReference>
<dbReference type="Gene3D" id="2.60.120.10">
    <property type="entry name" value="Jelly Rolls"/>
    <property type="match status" value="1"/>
</dbReference>
<protein>
    <submittedName>
        <fullName evidence="2">Cupin domain-containing protein</fullName>
    </submittedName>
</protein>
<organism evidence="2 3">
    <name type="scientific">Vagococcus fluvialis</name>
    <dbReference type="NCBI Taxonomy" id="2738"/>
    <lineage>
        <taxon>Bacteria</taxon>
        <taxon>Bacillati</taxon>
        <taxon>Bacillota</taxon>
        <taxon>Bacilli</taxon>
        <taxon>Lactobacillales</taxon>
        <taxon>Enterococcaceae</taxon>
        <taxon>Vagococcus</taxon>
    </lineage>
</organism>
<sequence>MKTKEEWIKELNLEAHPEGGFYLRTEESEETITRQNKTRKLYTSIYFVLTEESPSHFHQLTADEIWYYHDGEPLTVHCIYEDGTYEAVKVGKDTQKGERLHFNVPAGTIFGSTVEKDYSLVSCVVVPGFDFEDFKLFTKEELLKDYPEHEEIITRLTIE</sequence>
<dbReference type="RefSeq" id="WP_167806771.1">
    <property type="nucleotide sequence ID" value="NZ_CP081470.1"/>
</dbReference>
<evidence type="ECO:0000313" key="3">
    <source>
        <dbReference type="Proteomes" id="UP000521358"/>
    </source>
</evidence>
<dbReference type="CDD" id="cd06121">
    <property type="entry name" value="cupin_YML079wp"/>
    <property type="match status" value="1"/>
</dbReference>
<proteinExistence type="predicted"/>
<evidence type="ECO:0000259" key="1">
    <source>
        <dbReference type="Pfam" id="PF06172"/>
    </source>
</evidence>
<evidence type="ECO:0000313" key="2">
    <source>
        <dbReference type="EMBL" id="NKC67633.1"/>
    </source>
</evidence>
<dbReference type="InterPro" id="IPR011051">
    <property type="entry name" value="RmlC_Cupin_sf"/>
</dbReference>
<dbReference type="Pfam" id="PF06172">
    <property type="entry name" value="Cupin_5"/>
    <property type="match status" value="1"/>
</dbReference>
<dbReference type="EMBL" id="JAAVMB010000005">
    <property type="protein sequence ID" value="NKC67633.1"/>
    <property type="molecule type" value="Genomic_DNA"/>
</dbReference>
<accession>A0A7X6D8H4</accession>
<comment type="caution">
    <text evidence="2">The sequence shown here is derived from an EMBL/GenBank/DDBJ whole genome shotgun (WGS) entry which is preliminary data.</text>
</comment>
<dbReference type="AlphaFoldDB" id="A0A7X6D8H4"/>
<dbReference type="SUPFAM" id="SSF51182">
    <property type="entry name" value="RmlC-like cupins"/>
    <property type="match status" value="1"/>
</dbReference>